<name>A0A4S5DZM9_9MICC</name>
<dbReference type="EMBL" id="SSWH01000028">
    <property type="protein sequence ID" value="THJ64473.1"/>
    <property type="molecule type" value="Genomic_DNA"/>
</dbReference>
<keyword evidence="2" id="KW-1185">Reference proteome</keyword>
<dbReference type="AlphaFoldDB" id="A0A4S5DZM9"/>
<accession>A0A4S5DZM9</accession>
<evidence type="ECO:0000313" key="2">
    <source>
        <dbReference type="Proteomes" id="UP000305233"/>
    </source>
</evidence>
<organism evidence="1 2">
    <name type="scientific">Arthrobacter echini</name>
    <dbReference type="NCBI Taxonomy" id="1529066"/>
    <lineage>
        <taxon>Bacteria</taxon>
        <taxon>Bacillati</taxon>
        <taxon>Actinomycetota</taxon>
        <taxon>Actinomycetes</taxon>
        <taxon>Micrococcales</taxon>
        <taxon>Micrococcaceae</taxon>
        <taxon>Arthrobacter</taxon>
    </lineage>
</organism>
<comment type="caution">
    <text evidence="1">The sequence shown here is derived from an EMBL/GenBank/DDBJ whole genome shotgun (WGS) entry which is preliminary data.</text>
</comment>
<gene>
    <name evidence="1" type="ORF">E8P82_14850</name>
</gene>
<sequence length="139" mass="14781">MTQEPTADRDSVFSPLTSVVDYWQDNPGVADERARTGEVLLNEQSSGPGNFNVPDAQVHEAVMIVLICDSESSYDITIGNDTDPALAATGGGSCGGPMINNYTTSPYDPADPDTVPEFIDVDVPPEVNYYVTAYGVEGT</sequence>
<reference evidence="1 2" key="1">
    <citation type="submission" date="2019-04" db="EMBL/GenBank/DDBJ databases">
        <authorList>
            <person name="Liu Q."/>
            <person name="Xin Y.-H."/>
        </authorList>
    </citation>
    <scope>NUCLEOTIDE SEQUENCE [LARGE SCALE GENOMIC DNA]</scope>
    <source>
        <strain evidence="1 2">AM23</strain>
    </source>
</reference>
<proteinExistence type="predicted"/>
<dbReference type="Proteomes" id="UP000305233">
    <property type="component" value="Unassembled WGS sequence"/>
</dbReference>
<protein>
    <submittedName>
        <fullName evidence="1">Uncharacterized protein</fullName>
    </submittedName>
</protein>
<dbReference type="RefSeq" id="WP_136455827.1">
    <property type="nucleotide sequence ID" value="NZ_SSWH01000028.1"/>
</dbReference>
<evidence type="ECO:0000313" key="1">
    <source>
        <dbReference type="EMBL" id="THJ64473.1"/>
    </source>
</evidence>